<dbReference type="InterPro" id="IPR036477">
    <property type="entry name" value="Formyl_transf_N_sf"/>
</dbReference>
<dbReference type="SUPFAM" id="SSF53328">
    <property type="entry name" value="Formyltransferase"/>
    <property type="match status" value="1"/>
</dbReference>
<dbReference type="InterPro" id="IPR040660">
    <property type="entry name" value="N_formyltrans_C"/>
</dbReference>
<dbReference type="SMR" id="A0A4P1LYI6"/>
<keyword evidence="3 4" id="KW-0002">3D-structure</keyword>
<reference evidence="3 4" key="1">
    <citation type="journal article" date="2019" name="Protein Sci.">
        <title>Investigation of a sugar N-formyltransferase from the plant pathogen Pantoea ananatis.</title>
        <authorList>
            <person name="Hofmeister D.L."/>
            <person name="Thoden J.B."/>
            <person name="Holden H.M."/>
        </authorList>
    </citation>
    <scope>X-RAY CRYSTALLOGRAPHY (1.70 ANGSTROMS)</scope>
    <source>
        <strain evidence="3">NFR11</strain>
    </source>
</reference>
<sequence length="263" mass="30015">GGHMTQVSKVATDARLTAQAQRLLVVSDNQELSLYLKEELEKQSFERPFNADFCYTSFNTNPQQMMAMGATKINIKDEFTVERIINEYDLVFSLHCKQIFPAKLTDNVCCINFHPGLNPYNRGWYPQAFSIINGLPTGATIHLMDAEVDHGDIIDQQEVEVKMSDTSLTVYRKVIAIEKHLISRNIFTIITRSYTTKKPQAEGNYNGIKDFNALCELDLNSIGTLDEHLKILRATTHGDFKNAFFCDEKGRRFFVRIVIDEAF</sequence>
<dbReference type="NCBIfam" id="NF005755">
    <property type="entry name" value="PRK07579.1"/>
    <property type="match status" value="1"/>
</dbReference>
<gene>
    <name evidence="3" type="ORF">SAMN03097714_1080</name>
</gene>
<dbReference type="Pfam" id="PF00551">
    <property type="entry name" value="Formyl_trans_N"/>
    <property type="match status" value="1"/>
</dbReference>
<dbReference type="Gene3D" id="3.40.50.170">
    <property type="entry name" value="Formyl transferase, N-terminal domain"/>
    <property type="match status" value="1"/>
</dbReference>
<dbReference type="GO" id="GO:0004479">
    <property type="term" value="F:methionyl-tRNA formyltransferase activity"/>
    <property type="evidence" value="ECO:0007669"/>
    <property type="project" value="TreeGrafter"/>
</dbReference>
<feature type="domain" description="N-formyltransferase dimerization C-terminal" evidence="2">
    <location>
        <begin position="210"/>
        <end position="259"/>
    </location>
</feature>
<dbReference type="GO" id="GO:0005829">
    <property type="term" value="C:cytosol"/>
    <property type="evidence" value="ECO:0007669"/>
    <property type="project" value="TreeGrafter"/>
</dbReference>
<dbReference type="PDB" id="6NBP">
    <property type="method" value="X-ray"/>
    <property type="resolution" value="1.70 A"/>
    <property type="chains" value="A=1-263"/>
</dbReference>
<protein>
    <submittedName>
        <fullName evidence="3">N-formyltransferase</fullName>
    </submittedName>
</protein>
<dbReference type="InterPro" id="IPR001555">
    <property type="entry name" value="GART_AS"/>
</dbReference>
<accession>A0A4P1LYI6</accession>
<dbReference type="PDBsum" id="6NBP"/>
<dbReference type="Pfam" id="PF18216">
    <property type="entry name" value="N_formyltrans_C"/>
    <property type="match status" value="1"/>
</dbReference>
<evidence type="ECO:0000259" key="1">
    <source>
        <dbReference type="Pfam" id="PF00551"/>
    </source>
</evidence>
<evidence type="ECO:0007829" key="4">
    <source>
        <dbReference type="PDB" id="6NBP"/>
    </source>
</evidence>
<evidence type="ECO:0000259" key="2">
    <source>
        <dbReference type="Pfam" id="PF18216"/>
    </source>
</evidence>
<name>A0A4P1LYI6_PANAN</name>
<dbReference type="AlphaFoldDB" id="A0A4P1LYI6"/>
<dbReference type="PANTHER" id="PTHR11138:SF5">
    <property type="entry name" value="METHIONYL-TRNA FORMYLTRANSFERASE, MITOCHONDRIAL"/>
    <property type="match status" value="1"/>
</dbReference>
<dbReference type="InterPro" id="IPR002376">
    <property type="entry name" value="Formyl_transf_N"/>
</dbReference>
<dbReference type="PROSITE" id="PS00373">
    <property type="entry name" value="GART"/>
    <property type="match status" value="1"/>
</dbReference>
<organism evidence="3">
    <name type="scientific">Pantoea ananas</name>
    <name type="common">Erwinia uredovora</name>
    <dbReference type="NCBI Taxonomy" id="553"/>
    <lineage>
        <taxon>Bacteria</taxon>
        <taxon>Pseudomonadati</taxon>
        <taxon>Pseudomonadota</taxon>
        <taxon>Gammaproteobacteria</taxon>
        <taxon>Enterobacterales</taxon>
        <taxon>Erwiniaceae</taxon>
        <taxon>Pantoea</taxon>
    </lineage>
</organism>
<evidence type="ECO:0000313" key="3">
    <source>
        <dbReference type="PDB" id="6NBP"/>
    </source>
</evidence>
<feature type="domain" description="Formyl transferase N-terminal" evidence="1">
    <location>
        <begin position="87"/>
        <end position="184"/>
    </location>
</feature>
<dbReference type="PANTHER" id="PTHR11138">
    <property type="entry name" value="METHIONYL-TRNA FORMYLTRANSFERASE"/>
    <property type="match status" value="1"/>
</dbReference>
<proteinExistence type="evidence at protein level"/>